<comment type="caution">
    <text evidence="7">The sequence shown here is derived from an EMBL/GenBank/DDBJ whole genome shotgun (WGS) entry which is preliminary data.</text>
</comment>
<sequence>MTKTRLSPSFYYLWGTQSAANSADVLYIMALTVLVLDHTGSLISATLVPLFRSLSQMLSGLIAPLLIARFRLSRLLLLSQTGQFLFFAAMAVYLGVQGSGASLLILFTLIFAMSFLDGWTVPARNALVPRLTSSREGLLRANGLLSVSDQIVQFAGWGLSGIIIVWIGTTSTLLLTAVIYALAALLTLRIKEPQTSRETNNPSGNAAESLAVPSRGSVLTEGWKIIWRTPSLRALTAIDAIDMLGGSVWVGAFTLIFVQEALGQGEEWWGFINSIYFAGTIGGGLLVISAVRRIGSRLLRYMLIGMAGYGLLTFLYAINTHLVAALILVLAMGPFAELSAVTRRTLVQHSVNSEQLPKVLSAQAAVLHLFFCISLFGMAWAAETFGIVKLYIFASCLTYSAVAVGIIYAKSLRNVEESSSRNEQTH</sequence>
<dbReference type="CDD" id="cd06173">
    <property type="entry name" value="MFS_MefA_like"/>
    <property type="match status" value="1"/>
</dbReference>
<evidence type="ECO:0000256" key="6">
    <source>
        <dbReference type="SAM" id="Phobius"/>
    </source>
</evidence>
<evidence type="ECO:0000313" key="7">
    <source>
        <dbReference type="EMBL" id="CAH1193180.1"/>
    </source>
</evidence>
<protein>
    <recommendedName>
        <fullName evidence="9">MFS transporter</fullName>
    </recommendedName>
</protein>
<dbReference type="SUPFAM" id="SSF103473">
    <property type="entry name" value="MFS general substrate transporter"/>
    <property type="match status" value="1"/>
</dbReference>
<dbReference type="EMBL" id="CAKMMG010000001">
    <property type="protein sequence ID" value="CAH1193180.1"/>
    <property type="molecule type" value="Genomic_DNA"/>
</dbReference>
<comment type="subcellular location">
    <subcellularLocation>
        <location evidence="1">Cell membrane</location>
        <topology evidence="1">Multi-pass membrane protein</topology>
    </subcellularLocation>
</comment>
<reference evidence="7" key="1">
    <citation type="submission" date="2022-01" db="EMBL/GenBank/DDBJ databases">
        <authorList>
            <person name="Criscuolo A."/>
        </authorList>
    </citation>
    <scope>NUCLEOTIDE SEQUENCE</scope>
    <source>
        <strain evidence="7">CIP111892</strain>
    </source>
</reference>
<feature type="transmembrane region" description="Helical" evidence="6">
    <location>
        <begin position="42"/>
        <end position="68"/>
    </location>
</feature>
<evidence type="ECO:0000313" key="8">
    <source>
        <dbReference type="Proteomes" id="UP000838324"/>
    </source>
</evidence>
<dbReference type="Proteomes" id="UP000838324">
    <property type="component" value="Unassembled WGS sequence"/>
</dbReference>
<dbReference type="InterPro" id="IPR011701">
    <property type="entry name" value="MFS"/>
</dbReference>
<organism evidence="7 8">
    <name type="scientific">Paenibacillus auburnensis</name>
    <dbReference type="NCBI Taxonomy" id="2905649"/>
    <lineage>
        <taxon>Bacteria</taxon>
        <taxon>Bacillati</taxon>
        <taxon>Bacillota</taxon>
        <taxon>Bacilli</taxon>
        <taxon>Bacillales</taxon>
        <taxon>Paenibacillaceae</taxon>
        <taxon>Paenibacillus</taxon>
    </lineage>
</organism>
<proteinExistence type="predicted"/>
<feature type="transmembrane region" description="Helical" evidence="6">
    <location>
        <begin position="298"/>
        <end position="316"/>
    </location>
</feature>
<dbReference type="PANTHER" id="PTHR23513">
    <property type="entry name" value="INTEGRAL MEMBRANE EFFLUX PROTEIN-RELATED"/>
    <property type="match status" value="1"/>
</dbReference>
<evidence type="ECO:0000256" key="1">
    <source>
        <dbReference type="ARBA" id="ARBA00004651"/>
    </source>
</evidence>
<feature type="transmembrane region" description="Helical" evidence="6">
    <location>
        <begin position="12"/>
        <end position="36"/>
    </location>
</feature>
<keyword evidence="5 6" id="KW-0472">Membrane</keyword>
<feature type="transmembrane region" description="Helical" evidence="6">
    <location>
        <begin position="362"/>
        <end position="382"/>
    </location>
</feature>
<feature type="transmembrane region" description="Helical" evidence="6">
    <location>
        <begin position="75"/>
        <end position="96"/>
    </location>
</feature>
<keyword evidence="8" id="KW-1185">Reference proteome</keyword>
<feature type="transmembrane region" description="Helical" evidence="6">
    <location>
        <begin position="388"/>
        <end position="409"/>
    </location>
</feature>
<evidence type="ECO:0000256" key="3">
    <source>
        <dbReference type="ARBA" id="ARBA00022692"/>
    </source>
</evidence>
<evidence type="ECO:0000256" key="4">
    <source>
        <dbReference type="ARBA" id="ARBA00022989"/>
    </source>
</evidence>
<feature type="transmembrane region" description="Helical" evidence="6">
    <location>
        <begin position="173"/>
        <end position="190"/>
    </location>
</feature>
<evidence type="ECO:0000256" key="2">
    <source>
        <dbReference type="ARBA" id="ARBA00022475"/>
    </source>
</evidence>
<keyword evidence="3 6" id="KW-0812">Transmembrane</keyword>
<dbReference type="Gene3D" id="1.20.1250.20">
    <property type="entry name" value="MFS general substrate transporter like domains"/>
    <property type="match status" value="1"/>
</dbReference>
<feature type="transmembrane region" description="Helical" evidence="6">
    <location>
        <begin position="322"/>
        <end position="341"/>
    </location>
</feature>
<dbReference type="PANTHER" id="PTHR23513:SF19">
    <property type="entry name" value="MAJOR FACILITATOR SUPERFAMILY (MFS) PROFILE DOMAIN-CONTAINING PROTEIN"/>
    <property type="match status" value="1"/>
</dbReference>
<name>A0ABM9BRU5_9BACL</name>
<dbReference type="RefSeq" id="WP_236330777.1">
    <property type="nucleotide sequence ID" value="NZ_CAKMMG010000001.1"/>
</dbReference>
<feature type="transmembrane region" description="Helical" evidence="6">
    <location>
        <begin position="234"/>
        <end position="256"/>
    </location>
</feature>
<keyword evidence="4 6" id="KW-1133">Transmembrane helix</keyword>
<evidence type="ECO:0008006" key="9">
    <source>
        <dbReference type="Google" id="ProtNLM"/>
    </source>
</evidence>
<dbReference type="Pfam" id="PF07690">
    <property type="entry name" value="MFS_1"/>
    <property type="match status" value="1"/>
</dbReference>
<gene>
    <name evidence="7" type="ORF">PAECIP111892_01159</name>
</gene>
<dbReference type="InterPro" id="IPR036259">
    <property type="entry name" value="MFS_trans_sf"/>
</dbReference>
<accession>A0ABM9BRU5</accession>
<evidence type="ECO:0000256" key="5">
    <source>
        <dbReference type="ARBA" id="ARBA00023136"/>
    </source>
</evidence>
<feature type="transmembrane region" description="Helical" evidence="6">
    <location>
        <begin position="268"/>
        <end position="291"/>
    </location>
</feature>
<keyword evidence="2" id="KW-1003">Cell membrane</keyword>